<accession>A0A9W4GP16</accession>
<evidence type="ECO:0000313" key="2">
    <source>
        <dbReference type="EMBL" id="CAG6391812.1"/>
    </source>
</evidence>
<feature type="region of interest" description="Disordered" evidence="1">
    <location>
        <begin position="28"/>
        <end position="97"/>
    </location>
</feature>
<feature type="compositionally biased region" description="Basic and acidic residues" evidence="1">
    <location>
        <begin position="37"/>
        <end position="57"/>
    </location>
</feature>
<evidence type="ECO:0000313" key="3">
    <source>
        <dbReference type="Proteomes" id="UP001152519"/>
    </source>
</evidence>
<protein>
    <submittedName>
        <fullName evidence="2">Uncharacterized protein</fullName>
    </submittedName>
</protein>
<proteinExistence type="predicted"/>
<name>A0A9W4GP16_9ACTN</name>
<dbReference type="EMBL" id="CAJSLV010000042">
    <property type="protein sequence ID" value="CAG6391812.1"/>
    <property type="molecule type" value="Genomic_DNA"/>
</dbReference>
<dbReference type="Proteomes" id="UP001152519">
    <property type="component" value="Unassembled WGS sequence"/>
</dbReference>
<keyword evidence="3" id="KW-1185">Reference proteome</keyword>
<sequence length="97" mass="11110">MRCDATTRYGPKPFLRFRAVGRRNYRQGNRAVRVRPTSREGLGHCVDDARRHGESHSRHQPHHALGSSAVRQQRRPRRDRHGSGTVRQIHHGTACTA</sequence>
<reference evidence="2" key="1">
    <citation type="submission" date="2021-05" db="EMBL/GenBank/DDBJ databases">
        <authorList>
            <person name="Arsene-Ploetze F."/>
        </authorList>
    </citation>
    <scope>NUCLEOTIDE SEQUENCE</scope>
    <source>
        <strain evidence="2">DSM 42138</strain>
    </source>
</reference>
<comment type="caution">
    <text evidence="2">The sequence shown here is derived from an EMBL/GenBank/DDBJ whole genome shotgun (WGS) entry which is preliminary data.</text>
</comment>
<organism evidence="2 3">
    <name type="scientific">Actinacidiphila cocklensis</name>
    <dbReference type="NCBI Taxonomy" id="887465"/>
    <lineage>
        <taxon>Bacteria</taxon>
        <taxon>Bacillati</taxon>
        <taxon>Actinomycetota</taxon>
        <taxon>Actinomycetes</taxon>
        <taxon>Kitasatosporales</taxon>
        <taxon>Streptomycetaceae</taxon>
        <taxon>Actinacidiphila</taxon>
    </lineage>
</organism>
<gene>
    <name evidence="2" type="ORF">SCOCK_140010</name>
</gene>
<dbReference type="AlphaFoldDB" id="A0A9W4GP16"/>
<evidence type="ECO:0000256" key="1">
    <source>
        <dbReference type="SAM" id="MobiDB-lite"/>
    </source>
</evidence>